<name>A0A0J7IL25_9FLAO</name>
<keyword evidence="2" id="KW-1185">Reference proteome</keyword>
<comment type="caution">
    <text evidence="1">The sequence shown here is derived from an EMBL/GenBank/DDBJ whole genome shotgun (WGS) entry which is preliminary data.</text>
</comment>
<dbReference type="RefSeq" id="WP_048505328.1">
    <property type="nucleotide sequence ID" value="NZ_LFND01000001.1"/>
</dbReference>
<organism evidence="1 2">
    <name type="scientific">Chryseobacterium angstadtii</name>
    <dbReference type="NCBI Taxonomy" id="558151"/>
    <lineage>
        <taxon>Bacteria</taxon>
        <taxon>Pseudomonadati</taxon>
        <taxon>Bacteroidota</taxon>
        <taxon>Flavobacteriia</taxon>
        <taxon>Flavobacteriales</taxon>
        <taxon>Weeksellaceae</taxon>
        <taxon>Chryseobacterium group</taxon>
        <taxon>Chryseobacterium</taxon>
    </lineage>
</organism>
<sequence>MKNLKKIERKNLKEIIGGSKKCYEIRDTHEDPCAELNSTGMACYRFNSCSLSCELTRCGSGF</sequence>
<dbReference type="AlphaFoldDB" id="A0A0J7IL25"/>
<protein>
    <submittedName>
        <fullName evidence="1">Uncharacterized protein</fullName>
    </submittedName>
</protein>
<gene>
    <name evidence="1" type="ORF">ACM46_04225</name>
</gene>
<proteinExistence type="predicted"/>
<dbReference type="InterPro" id="IPR058074">
    <property type="entry name" value="Bacteriocin-like"/>
</dbReference>
<reference evidence="1 2" key="1">
    <citation type="journal article" date="2013" name="Int. J. Syst. Evol. Microbiol.">
        <title>Chryseobacterium angstadtii sp. nov., isolated from a newt tank.</title>
        <authorList>
            <person name="Kirk K.E."/>
            <person name="Hoffman J.A."/>
            <person name="Smith K.A."/>
            <person name="Strahan B.L."/>
            <person name="Failor K.C."/>
            <person name="Krebs J.E."/>
            <person name="Gale A.N."/>
            <person name="Do T.D."/>
            <person name="Sontag T.C."/>
            <person name="Batties A.M."/>
            <person name="Mistiszyn K."/>
            <person name="Newman J.D."/>
        </authorList>
    </citation>
    <scope>NUCLEOTIDE SEQUENCE [LARGE SCALE GENOMIC DNA]</scope>
    <source>
        <strain evidence="1 2">KM</strain>
    </source>
</reference>
<dbReference type="Proteomes" id="UP000036261">
    <property type="component" value="Unassembled WGS sequence"/>
</dbReference>
<accession>A0A0J7IL25</accession>
<evidence type="ECO:0000313" key="2">
    <source>
        <dbReference type="Proteomes" id="UP000036261"/>
    </source>
</evidence>
<dbReference type="PATRIC" id="fig|558151.6.peg.884"/>
<dbReference type="EMBL" id="LFND01000001">
    <property type="protein sequence ID" value="KMQ66721.1"/>
    <property type="molecule type" value="Genomic_DNA"/>
</dbReference>
<evidence type="ECO:0000313" key="1">
    <source>
        <dbReference type="EMBL" id="KMQ66721.1"/>
    </source>
</evidence>
<dbReference type="NCBIfam" id="NF047798">
    <property type="entry name" value="leader_Chryseo"/>
    <property type="match status" value="1"/>
</dbReference>